<evidence type="ECO:0000313" key="2">
    <source>
        <dbReference type="EMBL" id="EER42203.1"/>
    </source>
</evidence>
<sequence>MAEEKKAAQAGSQQQQKKKTKKQKTNEWRRENGGAAEGQERGGGSVEEKQEEKWKQRQRREHRGTATSKRPLRWGEKEREREREREREKGRQEEREEEKRKRRKTKDELRALPILASPASSRTGLSRRAPSPDPRVPPGDLPVPPFAHQSRGTCQVAGSPLLAGPGGILSEPSSYEASCGGHIQPIISRGGGWGWWRTRMQTRQTGISPAQVD</sequence>
<dbReference type="VEuPathDB" id="FungiDB:HCDG_03662"/>
<organism evidence="2 3">
    <name type="scientific">Ajellomyces capsulatus (strain H143)</name>
    <name type="common">Darling's disease fungus</name>
    <name type="synonym">Histoplasma capsulatum</name>
    <dbReference type="NCBI Taxonomy" id="544712"/>
    <lineage>
        <taxon>Eukaryota</taxon>
        <taxon>Fungi</taxon>
        <taxon>Dikarya</taxon>
        <taxon>Ascomycota</taxon>
        <taxon>Pezizomycotina</taxon>
        <taxon>Eurotiomycetes</taxon>
        <taxon>Eurotiomycetidae</taxon>
        <taxon>Onygenales</taxon>
        <taxon>Ajellomycetaceae</taxon>
        <taxon>Histoplasma</taxon>
    </lineage>
</organism>
<dbReference type="HOGENOM" id="CLU_1294050_0_0_1"/>
<dbReference type="AlphaFoldDB" id="C6HCB3"/>
<protein>
    <submittedName>
        <fullName evidence="2">Uncharacterized protein</fullName>
    </submittedName>
</protein>
<feature type="compositionally biased region" description="Pro residues" evidence="1">
    <location>
        <begin position="131"/>
        <end position="145"/>
    </location>
</feature>
<gene>
    <name evidence="2" type="ORF">HCDG_03662</name>
</gene>
<evidence type="ECO:0000256" key="1">
    <source>
        <dbReference type="SAM" id="MobiDB-lite"/>
    </source>
</evidence>
<feature type="region of interest" description="Disordered" evidence="1">
    <location>
        <begin position="1"/>
        <end position="159"/>
    </location>
</feature>
<evidence type="ECO:0000313" key="3">
    <source>
        <dbReference type="Proteomes" id="UP000002624"/>
    </source>
</evidence>
<reference evidence="3" key="1">
    <citation type="submission" date="2009-05" db="EMBL/GenBank/DDBJ databases">
        <title>The genome sequence of Ajellomyces capsulatus strain H143.</title>
        <authorList>
            <person name="Champion M."/>
            <person name="Cuomo C.A."/>
            <person name="Ma L.-J."/>
            <person name="Henn M.R."/>
            <person name="Sil A."/>
            <person name="Goldman B."/>
            <person name="Young S.K."/>
            <person name="Kodira C.D."/>
            <person name="Zeng Q."/>
            <person name="Koehrsen M."/>
            <person name="Alvarado L."/>
            <person name="Berlin A.M."/>
            <person name="Borenstein D."/>
            <person name="Chen Z."/>
            <person name="Engels R."/>
            <person name="Freedman E."/>
            <person name="Gellesch M."/>
            <person name="Goldberg J."/>
            <person name="Griggs A."/>
            <person name="Gujja S."/>
            <person name="Heiman D.I."/>
            <person name="Hepburn T.A."/>
            <person name="Howarth C."/>
            <person name="Jen D."/>
            <person name="Larson L."/>
            <person name="Lewis B."/>
            <person name="Mehta T."/>
            <person name="Park D."/>
            <person name="Pearson M."/>
            <person name="Roberts A."/>
            <person name="Saif S."/>
            <person name="Shea T.D."/>
            <person name="Shenoy N."/>
            <person name="Sisk P."/>
            <person name="Stolte C."/>
            <person name="Sykes S."/>
            <person name="Walk T."/>
            <person name="White J."/>
            <person name="Yandava C."/>
            <person name="Klein B."/>
            <person name="McEwen J.G."/>
            <person name="Puccia R."/>
            <person name="Goldman G.H."/>
            <person name="Felipe M.S."/>
            <person name="Nino-Vega G."/>
            <person name="San-Blas G."/>
            <person name="Taylor J.W."/>
            <person name="Mendoza L."/>
            <person name="Galagan J.E."/>
            <person name="Nusbaum C."/>
            <person name="Birren B.W."/>
        </authorList>
    </citation>
    <scope>NUCLEOTIDE SEQUENCE [LARGE SCALE GENOMIC DNA]</scope>
    <source>
        <strain evidence="3">H143</strain>
    </source>
</reference>
<feature type="compositionally biased region" description="Basic and acidic residues" evidence="1">
    <location>
        <begin position="46"/>
        <end position="55"/>
    </location>
</feature>
<proteinExistence type="predicted"/>
<feature type="compositionally biased region" description="Basic and acidic residues" evidence="1">
    <location>
        <begin position="73"/>
        <end position="110"/>
    </location>
</feature>
<dbReference type="EMBL" id="GG692422">
    <property type="protein sequence ID" value="EER42203.1"/>
    <property type="molecule type" value="Genomic_DNA"/>
</dbReference>
<accession>C6HCB3</accession>
<dbReference type="OMA" id="RPLRWGE"/>
<dbReference type="Proteomes" id="UP000002624">
    <property type="component" value="Unassembled WGS sequence"/>
</dbReference>
<name>C6HCB3_AJECH</name>